<proteinExistence type="inferred from homology"/>
<dbReference type="AlphaFoldDB" id="A0A7J7P7G1"/>
<dbReference type="GO" id="GO:0009507">
    <property type="term" value="C:chloroplast"/>
    <property type="evidence" value="ECO:0007669"/>
    <property type="project" value="TreeGrafter"/>
</dbReference>
<dbReference type="Gene3D" id="2.30.33.40">
    <property type="entry name" value="GroES chaperonin"/>
    <property type="match status" value="1"/>
</dbReference>
<evidence type="ECO:0000256" key="3">
    <source>
        <dbReference type="SAM" id="MobiDB-lite"/>
    </source>
</evidence>
<dbReference type="InterPro" id="IPR020818">
    <property type="entry name" value="Chaperonin_GroES"/>
</dbReference>
<gene>
    <name evidence="4" type="ORF">GIB67_030481</name>
</gene>
<keyword evidence="5" id="KW-1185">Reference proteome</keyword>
<dbReference type="EMBL" id="JACGCM010000203">
    <property type="protein sequence ID" value="KAF6175263.1"/>
    <property type="molecule type" value="Genomic_DNA"/>
</dbReference>
<comment type="similarity">
    <text evidence="2">Belongs to the GroES chaperonin family.</text>
</comment>
<feature type="compositionally biased region" description="Acidic residues" evidence="3">
    <location>
        <begin position="32"/>
        <end position="78"/>
    </location>
</feature>
<dbReference type="Proteomes" id="UP000541444">
    <property type="component" value="Unassembled WGS sequence"/>
</dbReference>
<dbReference type="SUPFAM" id="SSF50129">
    <property type="entry name" value="GroES-like"/>
    <property type="match status" value="1"/>
</dbReference>
<dbReference type="CDD" id="cd00320">
    <property type="entry name" value="cpn10"/>
    <property type="match status" value="1"/>
</dbReference>
<keyword evidence="1 2" id="KW-0143">Chaperone</keyword>
<dbReference type="PANTHER" id="PTHR10772">
    <property type="entry name" value="10 KDA HEAT SHOCK PROTEIN"/>
    <property type="match status" value="1"/>
</dbReference>
<dbReference type="GO" id="GO:0005524">
    <property type="term" value="F:ATP binding"/>
    <property type="evidence" value="ECO:0007669"/>
    <property type="project" value="InterPro"/>
</dbReference>
<dbReference type="OrthoDB" id="184876at2759"/>
<feature type="region of interest" description="Disordered" evidence="3">
    <location>
        <begin position="1"/>
        <end position="92"/>
    </location>
</feature>
<dbReference type="Pfam" id="PF00166">
    <property type="entry name" value="Cpn10"/>
    <property type="match status" value="1"/>
</dbReference>
<dbReference type="GO" id="GO:0051087">
    <property type="term" value="F:protein-folding chaperone binding"/>
    <property type="evidence" value="ECO:0007669"/>
    <property type="project" value="TreeGrafter"/>
</dbReference>
<dbReference type="InterPro" id="IPR037124">
    <property type="entry name" value="Chaperonin_GroES_sf"/>
</dbReference>
<comment type="caution">
    <text evidence="4">The sequence shown here is derived from an EMBL/GenBank/DDBJ whole genome shotgun (WGS) entry which is preliminary data.</text>
</comment>
<dbReference type="GO" id="GO:0046872">
    <property type="term" value="F:metal ion binding"/>
    <property type="evidence" value="ECO:0007669"/>
    <property type="project" value="TreeGrafter"/>
</dbReference>
<name>A0A7J7P7G1_9MAGN</name>
<dbReference type="SMART" id="SM00883">
    <property type="entry name" value="Cpn10"/>
    <property type="match status" value="1"/>
</dbReference>
<evidence type="ECO:0000256" key="2">
    <source>
        <dbReference type="RuleBase" id="RU003479"/>
    </source>
</evidence>
<dbReference type="InterPro" id="IPR011032">
    <property type="entry name" value="GroES-like_sf"/>
</dbReference>
<evidence type="ECO:0000313" key="4">
    <source>
        <dbReference type="EMBL" id="KAF6175263.1"/>
    </source>
</evidence>
<dbReference type="GO" id="GO:0005739">
    <property type="term" value="C:mitochondrion"/>
    <property type="evidence" value="ECO:0007669"/>
    <property type="project" value="TreeGrafter"/>
</dbReference>
<reference evidence="4 5" key="1">
    <citation type="journal article" date="2020" name="IScience">
        <title>Genome Sequencing of the Endangered Kingdonia uniflora (Circaeasteraceae, Ranunculales) Reveals Potential Mechanisms of Evolutionary Specialization.</title>
        <authorList>
            <person name="Sun Y."/>
            <person name="Deng T."/>
            <person name="Zhang A."/>
            <person name="Moore M.J."/>
            <person name="Landis J.B."/>
            <person name="Lin N."/>
            <person name="Zhang H."/>
            <person name="Zhang X."/>
            <person name="Huang J."/>
            <person name="Zhang X."/>
            <person name="Sun H."/>
            <person name="Wang H."/>
        </authorList>
    </citation>
    <scope>NUCLEOTIDE SEQUENCE [LARGE SCALE GENOMIC DNA]</scope>
    <source>
        <strain evidence="4">TB1705</strain>
        <tissue evidence="4">Leaf</tissue>
    </source>
</reference>
<evidence type="ECO:0000256" key="1">
    <source>
        <dbReference type="ARBA" id="ARBA00023186"/>
    </source>
</evidence>
<organism evidence="4 5">
    <name type="scientific">Kingdonia uniflora</name>
    <dbReference type="NCBI Taxonomy" id="39325"/>
    <lineage>
        <taxon>Eukaryota</taxon>
        <taxon>Viridiplantae</taxon>
        <taxon>Streptophyta</taxon>
        <taxon>Embryophyta</taxon>
        <taxon>Tracheophyta</taxon>
        <taxon>Spermatophyta</taxon>
        <taxon>Magnoliopsida</taxon>
        <taxon>Ranunculales</taxon>
        <taxon>Circaeasteraceae</taxon>
        <taxon>Kingdonia</taxon>
    </lineage>
</organism>
<dbReference type="PANTHER" id="PTHR10772:SF40">
    <property type="entry name" value="(RAPE) HYPOTHETICAL PROTEIN"/>
    <property type="match status" value="1"/>
</dbReference>
<dbReference type="GO" id="GO:0051082">
    <property type="term" value="F:unfolded protein binding"/>
    <property type="evidence" value="ECO:0007669"/>
    <property type="project" value="TreeGrafter"/>
</dbReference>
<sequence>MYDFIILTPPTSEYIDNDEDNNRRPSECSDYTSDECPEEDYDNEEDLELLEGNGGEEEEYDDDDGDGDGDEGDDEDDEPPHQRRRRGLMASQQITSSGIGLFGGSSSSCWSNRVSSIGASQIRLLSTTKKKTSFQRLVAPKHTSIKPWDRKVFSKIKSNEEKATDGILLYSTAQTKPQGGEVTTLGESKVDISDKAGFQVVYLKHAGTEVEFNGSKHLILKEDDIVGIIENEDIKNLKILNKRVLIKV</sequence>
<dbReference type="PRINTS" id="PR00297">
    <property type="entry name" value="CHAPERONIN10"/>
</dbReference>
<dbReference type="GO" id="GO:0044183">
    <property type="term" value="F:protein folding chaperone"/>
    <property type="evidence" value="ECO:0007669"/>
    <property type="project" value="InterPro"/>
</dbReference>
<accession>A0A7J7P7G1</accession>
<protein>
    <submittedName>
        <fullName evidence="4">Uncharacterized protein</fullName>
    </submittedName>
</protein>
<evidence type="ECO:0000313" key="5">
    <source>
        <dbReference type="Proteomes" id="UP000541444"/>
    </source>
</evidence>